<evidence type="ECO:0000313" key="2">
    <source>
        <dbReference type="EMBL" id="EXB57409.1"/>
    </source>
</evidence>
<proteinExistence type="predicted"/>
<dbReference type="PROSITE" id="PS51257">
    <property type="entry name" value="PROKAR_LIPOPROTEIN"/>
    <property type="match status" value="1"/>
</dbReference>
<reference evidence="3" key="1">
    <citation type="submission" date="2013-01" db="EMBL/GenBank/DDBJ databases">
        <title>Draft Genome Sequence of a Mulberry Tree, Morus notabilis C.K. Schneid.</title>
        <authorList>
            <person name="He N."/>
            <person name="Zhao S."/>
        </authorList>
    </citation>
    <scope>NUCLEOTIDE SEQUENCE</scope>
</reference>
<sequence length="118" mass="12363">MKCKSEIISSSFVPAMIVVLLVVHFSTPVFASCKGAKPPPPHPSPPERPGCDVVATNGHLLRRMTLAAGDGYSDEDGCIGSLCSGTKPCCPWCLCIPVPGRSGGICLGLCCLFDNWGK</sequence>
<feature type="chain" id="PRO_5004929227" evidence="1">
    <location>
        <begin position="32"/>
        <end position="118"/>
    </location>
</feature>
<dbReference type="AlphaFoldDB" id="W9R5N3"/>
<dbReference type="Proteomes" id="UP000030645">
    <property type="component" value="Unassembled WGS sequence"/>
</dbReference>
<organism evidence="2 3">
    <name type="scientific">Morus notabilis</name>
    <dbReference type="NCBI Taxonomy" id="981085"/>
    <lineage>
        <taxon>Eukaryota</taxon>
        <taxon>Viridiplantae</taxon>
        <taxon>Streptophyta</taxon>
        <taxon>Embryophyta</taxon>
        <taxon>Tracheophyta</taxon>
        <taxon>Spermatophyta</taxon>
        <taxon>Magnoliopsida</taxon>
        <taxon>eudicotyledons</taxon>
        <taxon>Gunneridae</taxon>
        <taxon>Pentapetalae</taxon>
        <taxon>rosids</taxon>
        <taxon>fabids</taxon>
        <taxon>Rosales</taxon>
        <taxon>Moraceae</taxon>
        <taxon>Moreae</taxon>
        <taxon>Morus</taxon>
    </lineage>
</organism>
<keyword evidence="1" id="KW-0732">Signal</keyword>
<feature type="signal peptide" evidence="1">
    <location>
        <begin position="1"/>
        <end position="31"/>
    </location>
</feature>
<evidence type="ECO:0000256" key="1">
    <source>
        <dbReference type="SAM" id="SignalP"/>
    </source>
</evidence>
<protein>
    <submittedName>
        <fullName evidence="2">Uncharacterized protein</fullName>
    </submittedName>
</protein>
<evidence type="ECO:0000313" key="3">
    <source>
        <dbReference type="Proteomes" id="UP000030645"/>
    </source>
</evidence>
<gene>
    <name evidence="2" type="ORF">L484_016462</name>
</gene>
<keyword evidence="3" id="KW-1185">Reference proteome</keyword>
<name>W9R5N3_9ROSA</name>
<accession>W9R5N3</accession>
<dbReference type="EMBL" id="KE344346">
    <property type="protein sequence ID" value="EXB57409.1"/>
    <property type="molecule type" value="Genomic_DNA"/>
</dbReference>